<organism evidence="3 4">
    <name type="scientific">Rhodohalobacter mucosus</name>
    <dbReference type="NCBI Taxonomy" id="2079485"/>
    <lineage>
        <taxon>Bacteria</taxon>
        <taxon>Pseudomonadati</taxon>
        <taxon>Balneolota</taxon>
        <taxon>Balneolia</taxon>
        <taxon>Balneolales</taxon>
        <taxon>Balneolaceae</taxon>
        <taxon>Rhodohalobacter</taxon>
    </lineage>
</organism>
<dbReference type="EMBL" id="QGGB01000006">
    <property type="protein sequence ID" value="PWN06453.1"/>
    <property type="molecule type" value="Genomic_DNA"/>
</dbReference>
<dbReference type="PANTHER" id="PTHR42856:SF1">
    <property type="entry name" value="ACYL-COENZYME A THIOESTERASE PAAI"/>
    <property type="match status" value="1"/>
</dbReference>
<feature type="domain" description="Thioesterase" evidence="2">
    <location>
        <begin position="58"/>
        <end position="130"/>
    </location>
</feature>
<dbReference type="RefSeq" id="WP_109646567.1">
    <property type="nucleotide sequence ID" value="NZ_QGGB01000006.1"/>
</dbReference>
<evidence type="ECO:0000256" key="1">
    <source>
        <dbReference type="ARBA" id="ARBA00022801"/>
    </source>
</evidence>
<dbReference type="InterPro" id="IPR029069">
    <property type="entry name" value="HotDog_dom_sf"/>
</dbReference>
<protein>
    <submittedName>
        <fullName evidence="3">Thioesterase</fullName>
    </submittedName>
</protein>
<dbReference type="OrthoDB" id="32575at2"/>
<dbReference type="CDD" id="cd03443">
    <property type="entry name" value="PaaI_thioesterase"/>
    <property type="match status" value="1"/>
</dbReference>
<dbReference type="SUPFAM" id="SSF54637">
    <property type="entry name" value="Thioesterase/thiol ester dehydrase-isomerase"/>
    <property type="match status" value="1"/>
</dbReference>
<reference evidence="3 4" key="1">
    <citation type="submission" date="2018-05" db="EMBL/GenBank/DDBJ databases">
        <title>Rhodohalobacter halophilus gen. nov., sp. nov., a moderately halophilic member of the family Balneolaceae.</title>
        <authorList>
            <person name="Liu Z.-W."/>
        </authorList>
    </citation>
    <scope>NUCLEOTIDE SEQUENCE [LARGE SCALE GENOMIC DNA]</scope>
    <source>
        <strain evidence="3 4">8A47</strain>
    </source>
</reference>
<keyword evidence="1" id="KW-0378">Hydrolase</keyword>
<name>A0A316TPB5_9BACT</name>
<dbReference type="InterPro" id="IPR052723">
    <property type="entry name" value="Acyl-CoA_thioesterase_PaaI"/>
</dbReference>
<dbReference type="NCBIfam" id="TIGR00369">
    <property type="entry name" value="unchar_dom_1"/>
    <property type="match status" value="1"/>
</dbReference>
<sequence length="149" mass="16436">MSRASNPSGSNRPEEIVNRMMKDDAFSRWMGVSVLEVREGYCKITCPVSEQMLNGYRVTHGGILFSLADSALAFSAATYGRVSLAIDNSISFTKKSTAGDRLVAVSECINLTHKTGLFEVRVLNEKEDLLAVMKATVYRTGEEFDLQQS</sequence>
<dbReference type="GO" id="GO:0016289">
    <property type="term" value="F:acyl-CoA hydrolase activity"/>
    <property type="evidence" value="ECO:0007669"/>
    <property type="project" value="TreeGrafter"/>
</dbReference>
<gene>
    <name evidence="3" type="ORF">DDZ15_07975</name>
</gene>
<keyword evidence="4" id="KW-1185">Reference proteome</keyword>
<evidence type="ECO:0000259" key="2">
    <source>
        <dbReference type="Pfam" id="PF03061"/>
    </source>
</evidence>
<dbReference type="InterPro" id="IPR003736">
    <property type="entry name" value="PAAI_dom"/>
</dbReference>
<dbReference type="PANTHER" id="PTHR42856">
    <property type="entry name" value="ACYL-COENZYME A THIOESTERASE PAAI"/>
    <property type="match status" value="1"/>
</dbReference>
<evidence type="ECO:0000313" key="4">
    <source>
        <dbReference type="Proteomes" id="UP000245533"/>
    </source>
</evidence>
<dbReference type="Gene3D" id="3.10.129.10">
    <property type="entry name" value="Hotdog Thioesterase"/>
    <property type="match status" value="1"/>
</dbReference>
<dbReference type="Proteomes" id="UP000245533">
    <property type="component" value="Unassembled WGS sequence"/>
</dbReference>
<dbReference type="Pfam" id="PF03061">
    <property type="entry name" value="4HBT"/>
    <property type="match status" value="1"/>
</dbReference>
<comment type="caution">
    <text evidence="3">The sequence shown here is derived from an EMBL/GenBank/DDBJ whole genome shotgun (WGS) entry which is preliminary data.</text>
</comment>
<evidence type="ECO:0000313" key="3">
    <source>
        <dbReference type="EMBL" id="PWN06453.1"/>
    </source>
</evidence>
<proteinExistence type="predicted"/>
<dbReference type="InterPro" id="IPR006683">
    <property type="entry name" value="Thioestr_dom"/>
</dbReference>
<dbReference type="AlphaFoldDB" id="A0A316TPB5"/>
<accession>A0A316TPB5</accession>